<evidence type="ECO:0000313" key="2">
    <source>
        <dbReference type="EMBL" id="KAK8222658.1"/>
    </source>
</evidence>
<reference evidence="2 3" key="1">
    <citation type="submission" date="2024-04" db="EMBL/GenBank/DDBJ databases">
        <title>Phyllosticta paracitricarpa is synonymous to the EU quarantine fungus P. citricarpa based on phylogenomic analyses.</title>
        <authorList>
            <consortium name="Lawrence Berkeley National Laboratory"/>
            <person name="Van Ingen-Buijs V.A."/>
            <person name="Van Westerhoven A.C."/>
            <person name="Haridas S."/>
            <person name="Skiadas P."/>
            <person name="Martin F."/>
            <person name="Groenewald J.Z."/>
            <person name="Crous P.W."/>
            <person name="Seidl M.F."/>
        </authorList>
    </citation>
    <scope>NUCLEOTIDE SEQUENCE [LARGE SCALE GENOMIC DNA]</scope>
    <source>
        <strain evidence="2 3">CBS 123374</strain>
    </source>
</reference>
<gene>
    <name evidence="2" type="ORF">HDK90DRAFT_500234</name>
</gene>
<evidence type="ECO:0000313" key="3">
    <source>
        <dbReference type="Proteomes" id="UP001492380"/>
    </source>
</evidence>
<dbReference type="EMBL" id="JBBWRZ010000015">
    <property type="protein sequence ID" value="KAK8222658.1"/>
    <property type="molecule type" value="Genomic_DNA"/>
</dbReference>
<comment type="caution">
    <text evidence="2">The sequence shown here is derived from an EMBL/GenBank/DDBJ whole genome shotgun (WGS) entry which is preliminary data.</text>
</comment>
<proteinExistence type="predicted"/>
<feature type="compositionally biased region" description="Pro residues" evidence="1">
    <location>
        <begin position="23"/>
        <end position="33"/>
    </location>
</feature>
<sequence>MFHFRLQDSPPIIARATNNTCLRPPPIGPPPVPRNQQPPSARVRVLPSPPPTQPTQAPSLGKQASRRTDSAKPLPPRACWPVQPPHRHLLLQSGGLIRRGPVSAAGSVASIARSLKVLKRAASVMFPAAIFGKFEGGVAPRQSIERRKRGDW</sequence>
<protein>
    <submittedName>
        <fullName evidence="2">Uncharacterized protein</fullName>
    </submittedName>
</protein>
<feature type="compositionally biased region" description="Pro residues" evidence="1">
    <location>
        <begin position="73"/>
        <end position="84"/>
    </location>
</feature>
<name>A0ABR1Y8T2_9PEZI</name>
<feature type="region of interest" description="Disordered" evidence="1">
    <location>
        <begin position="1"/>
        <end position="84"/>
    </location>
</feature>
<organism evidence="2 3">
    <name type="scientific">Phyllosticta capitalensis</name>
    <dbReference type="NCBI Taxonomy" id="121624"/>
    <lineage>
        <taxon>Eukaryota</taxon>
        <taxon>Fungi</taxon>
        <taxon>Dikarya</taxon>
        <taxon>Ascomycota</taxon>
        <taxon>Pezizomycotina</taxon>
        <taxon>Dothideomycetes</taxon>
        <taxon>Dothideomycetes incertae sedis</taxon>
        <taxon>Botryosphaeriales</taxon>
        <taxon>Phyllostictaceae</taxon>
        <taxon>Phyllosticta</taxon>
    </lineage>
</organism>
<keyword evidence="3" id="KW-1185">Reference proteome</keyword>
<evidence type="ECO:0000256" key="1">
    <source>
        <dbReference type="SAM" id="MobiDB-lite"/>
    </source>
</evidence>
<dbReference type="Proteomes" id="UP001492380">
    <property type="component" value="Unassembled WGS sequence"/>
</dbReference>
<accession>A0ABR1Y8T2</accession>